<dbReference type="InterPro" id="IPR027408">
    <property type="entry name" value="PNPase/RNase_PH_dom_sf"/>
</dbReference>
<comment type="subcellular location">
    <subcellularLocation>
        <location evidence="1">Cytoplasm</location>
    </subcellularLocation>
    <subcellularLocation>
        <location evidence="2">Nucleus</location>
        <location evidence="2">Nucleolus</location>
    </subcellularLocation>
</comment>
<dbReference type="GO" id="GO:0016075">
    <property type="term" value="P:rRNA catabolic process"/>
    <property type="evidence" value="ECO:0007669"/>
    <property type="project" value="TreeGrafter"/>
</dbReference>
<dbReference type="Proteomes" id="UP000038010">
    <property type="component" value="Unassembled WGS sequence"/>
</dbReference>
<proteinExistence type="inferred from homology"/>
<evidence type="ECO:0008006" key="12">
    <source>
        <dbReference type="Google" id="ProtNLM"/>
    </source>
</evidence>
<evidence type="ECO:0000256" key="6">
    <source>
        <dbReference type="ARBA" id="ARBA00022835"/>
    </source>
</evidence>
<dbReference type="AlphaFoldDB" id="A0A0N1H646"/>
<dbReference type="EMBL" id="LFJN01000009">
    <property type="protein sequence ID" value="KPI41435.1"/>
    <property type="molecule type" value="Genomic_DNA"/>
</dbReference>
<dbReference type="GeneID" id="28741503"/>
<keyword evidence="5" id="KW-0698">rRNA processing</keyword>
<dbReference type="GO" id="GO:0071028">
    <property type="term" value="P:nuclear mRNA surveillance"/>
    <property type="evidence" value="ECO:0007669"/>
    <property type="project" value="TreeGrafter"/>
</dbReference>
<keyword evidence="4" id="KW-0963">Cytoplasm</keyword>
<accession>A0A0N1H646</accession>
<keyword evidence="6" id="KW-0271">Exosome</keyword>
<keyword evidence="7" id="KW-0694">RNA-binding</keyword>
<evidence type="ECO:0000256" key="4">
    <source>
        <dbReference type="ARBA" id="ARBA00022490"/>
    </source>
</evidence>
<comment type="similarity">
    <text evidence="3">Belongs to the RNase PH family.</text>
</comment>
<dbReference type="RefSeq" id="XP_018001398.1">
    <property type="nucleotide sequence ID" value="XM_018149623.1"/>
</dbReference>
<evidence type="ECO:0000313" key="11">
    <source>
        <dbReference type="Proteomes" id="UP000038010"/>
    </source>
</evidence>
<dbReference type="GO" id="GO:0035925">
    <property type="term" value="F:mRNA 3'-UTR AU-rich region binding"/>
    <property type="evidence" value="ECO:0007669"/>
    <property type="project" value="TreeGrafter"/>
</dbReference>
<keyword evidence="8" id="KW-0539">Nucleus</keyword>
<feature type="region of interest" description="Disordered" evidence="9">
    <location>
        <begin position="36"/>
        <end position="58"/>
    </location>
</feature>
<dbReference type="PANTHER" id="PTHR11097">
    <property type="entry name" value="EXOSOME COMPLEX EXONUCLEASE RIBOSOMAL RNA PROCESSING PROTEIN"/>
    <property type="match status" value="1"/>
</dbReference>
<dbReference type="PANTHER" id="PTHR11097:SF9">
    <property type="entry name" value="EXOSOME COMPLEX COMPONENT RRP43"/>
    <property type="match status" value="1"/>
</dbReference>
<keyword evidence="11" id="KW-1185">Reference proteome</keyword>
<dbReference type="Gene3D" id="3.30.230.70">
    <property type="entry name" value="GHMP Kinase, N-terminal domain"/>
    <property type="match status" value="2"/>
</dbReference>
<sequence length="393" mass="42814">MGSLASPLEQQTASTNGVPPHAMPLISPLSLLSTYLTQSSDQDSQPRRPSGRAPLEPNKIHLNTSALTHTHGSSVVRIGSTTIVCGVRAEILNVADIPSWSVRDAVGRTVGEWEAAESGRTVDDGGAEEEEDRDRVLGDYNLLVPNLSLDTGCSPLHPANAPPSQEQMNVTQRVLSLLLGSKFVDVRDLEIYDEGAEDNEAAVDEGEDSMVVDDAQDDVGQNTTRTIKHTTRSTSTWSVYPTEAAVERSSTQHARWDRDQGRVVCSSDTSQMRRLTLRGMPVPLSFGVCVLDRRVLDVLRRRDPNEQTEGSANGPKGHKLEDAVLLVDLEGIEEECCPETGCVVVDYGKGSGDTELVRIEKSGGSHVGVEQLTRVVDVCQQRWKDWHVLMSTL</sequence>
<gene>
    <name evidence="10" type="ORF">AB675_9114</name>
</gene>
<dbReference type="GO" id="GO:0034473">
    <property type="term" value="P:U1 snRNA 3'-end processing"/>
    <property type="evidence" value="ECO:0007669"/>
    <property type="project" value="TreeGrafter"/>
</dbReference>
<evidence type="ECO:0000256" key="2">
    <source>
        <dbReference type="ARBA" id="ARBA00004604"/>
    </source>
</evidence>
<dbReference type="InterPro" id="IPR020568">
    <property type="entry name" value="Ribosomal_Su5_D2-typ_SF"/>
</dbReference>
<feature type="compositionally biased region" description="Polar residues" evidence="9">
    <location>
        <begin position="8"/>
        <end position="17"/>
    </location>
</feature>
<dbReference type="GO" id="GO:0034476">
    <property type="term" value="P:U5 snRNA 3'-end processing"/>
    <property type="evidence" value="ECO:0007669"/>
    <property type="project" value="TreeGrafter"/>
</dbReference>
<evidence type="ECO:0000256" key="5">
    <source>
        <dbReference type="ARBA" id="ARBA00022552"/>
    </source>
</evidence>
<feature type="region of interest" description="Disordered" evidence="9">
    <location>
        <begin position="1"/>
        <end position="22"/>
    </location>
</feature>
<evidence type="ECO:0000256" key="7">
    <source>
        <dbReference type="ARBA" id="ARBA00022884"/>
    </source>
</evidence>
<dbReference type="GO" id="GO:0000177">
    <property type="term" value="C:cytoplasmic exosome (RNase complex)"/>
    <property type="evidence" value="ECO:0007669"/>
    <property type="project" value="TreeGrafter"/>
</dbReference>
<dbReference type="InterPro" id="IPR050590">
    <property type="entry name" value="Exosome_comp_Rrp42_subfam"/>
</dbReference>
<reference evidence="10 11" key="1">
    <citation type="submission" date="2015-06" db="EMBL/GenBank/DDBJ databases">
        <title>Draft genome of the ant-associated black yeast Phialophora attae CBS 131958.</title>
        <authorList>
            <person name="Moreno L.F."/>
            <person name="Stielow B.J."/>
            <person name="de Hoog S."/>
            <person name="Vicente V.A."/>
            <person name="Weiss V.A."/>
            <person name="de Vries M."/>
            <person name="Cruz L.M."/>
            <person name="Souza E.M."/>
        </authorList>
    </citation>
    <scope>NUCLEOTIDE SEQUENCE [LARGE SCALE GENOMIC DNA]</scope>
    <source>
        <strain evidence="10 11">CBS 131958</strain>
    </source>
</reference>
<dbReference type="GO" id="GO:0071038">
    <property type="term" value="P:TRAMP-dependent tRNA surveillance pathway"/>
    <property type="evidence" value="ECO:0007669"/>
    <property type="project" value="TreeGrafter"/>
</dbReference>
<protein>
    <recommendedName>
        <fullName evidence="12">Ribosomal RNA-processing protein 43</fullName>
    </recommendedName>
</protein>
<name>A0A0N1H646_9EURO</name>
<organism evidence="10 11">
    <name type="scientific">Cyphellophora attinorum</name>
    <dbReference type="NCBI Taxonomy" id="1664694"/>
    <lineage>
        <taxon>Eukaryota</taxon>
        <taxon>Fungi</taxon>
        <taxon>Dikarya</taxon>
        <taxon>Ascomycota</taxon>
        <taxon>Pezizomycotina</taxon>
        <taxon>Eurotiomycetes</taxon>
        <taxon>Chaetothyriomycetidae</taxon>
        <taxon>Chaetothyriales</taxon>
        <taxon>Cyphellophoraceae</taxon>
        <taxon>Cyphellophora</taxon>
    </lineage>
</organism>
<dbReference type="GO" id="GO:0000176">
    <property type="term" value="C:nuclear exosome (RNase complex)"/>
    <property type="evidence" value="ECO:0007669"/>
    <property type="project" value="TreeGrafter"/>
</dbReference>
<comment type="caution">
    <text evidence="10">The sequence shown here is derived from an EMBL/GenBank/DDBJ whole genome shotgun (WGS) entry which is preliminary data.</text>
</comment>
<dbReference type="GO" id="GO:0034475">
    <property type="term" value="P:U4 snRNA 3'-end processing"/>
    <property type="evidence" value="ECO:0007669"/>
    <property type="project" value="TreeGrafter"/>
</dbReference>
<dbReference type="STRING" id="1664694.A0A0N1H646"/>
<evidence type="ECO:0000313" key="10">
    <source>
        <dbReference type="EMBL" id="KPI41435.1"/>
    </source>
</evidence>
<dbReference type="GO" id="GO:0005730">
    <property type="term" value="C:nucleolus"/>
    <property type="evidence" value="ECO:0007669"/>
    <property type="project" value="UniProtKB-SubCell"/>
</dbReference>
<dbReference type="GO" id="GO:0071035">
    <property type="term" value="P:nuclear polyadenylation-dependent rRNA catabolic process"/>
    <property type="evidence" value="ECO:0007669"/>
    <property type="project" value="TreeGrafter"/>
</dbReference>
<dbReference type="SUPFAM" id="SSF54211">
    <property type="entry name" value="Ribosomal protein S5 domain 2-like"/>
    <property type="match status" value="1"/>
</dbReference>
<dbReference type="OrthoDB" id="45882at2759"/>
<dbReference type="InterPro" id="IPR036345">
    <property type="entry name" value="ExoRNase_PH_dom2_sf"/>
</dbReference>
<dbReference type="VEuPathDB" id="FungiDB:AB675_9114"/>
<evidence type="ECO:0000256" key="3">
    <source>
        <dbReference type="ARBA" id="ARBA00006678"/>
    </source>
</evidence>
<evidence type="ECO:0000256" key="8">
    <source>
        <dbReference type="ARBA" id="ARBA00023242"/>
    </source>
</evidence>
<dbReference type="GO" id="GO:0000467">
    <property type="term" value="P:exonucleolytic trimming to generate mature 3'-end of 5.8S rRNA from tricistronic rRNA transcript (SSU-rRNA, 5.8S rRNA, LSU-rRNA)"/>
    <property type="evidence" value="ECO:0007669"/>
    <property type="project" value="TreeGrafter"/>
</dbReference>
<evidence type="ECO:0000256" key="1">
    <source>
        <dbReference type="ARBA" id="ARBA00004496"/>
    </source>
</evidence>
<evidence type="ECO:0000256" key="9">
    <source>
        <dbReference type="SAM" id="MobiDB-lite"/>
    </source>
</evidence>
<dbReference type="SUPFAM" id="SSF55666">
    <property type="entry name" value="Ribonuclease PH domain 2-like"/>
    <property type="match status" value="1"/>
</dbReference>